<dbReference type="EMBL" id="PDFK01000002">
    <property type="protein sequence ID" value="PKU52598.1"/>
    <property type="molecule type" value="Genomic_DNA"/>
</dbReference>
<evidence type="ECO:0000313" key="8">
    <source>
        <dbReference type="EMBL" id="PKU52598.1"/>
    </source>
</evidence>
<dbReference type="GO" id="GO:0022857">
    <property type="term" value="F:transmembrane transporter activity"/>
    <property type="evidence" value="ECO:0007669"/>
    <property type="project" value="InterPro"/>
</dbReference>
<evidence type="ECO:0000256" key="3">
    <source>
        <dbReference type="ARBA" id="ARBA00022692"/>
    </source>
</evidence>
<dbReference type="Proteomes" id="UP000234956">
    <property type="component" value="Unassembled WGS sequence"/>
</dbReference>
<keyword evidence="5 6" id="KW-0472">Membrane</keyword>
<feature type="transmembrane region" description="Helical" evidence="6">
    <location>
        <begin position="302"/>
        <end position="324"/>
    </location>
</feature>
<evidence type="ECO:0000256" key="6">
    <source>
        <dbReference type="SAM" id="Phobius"/>
    </source>
</evidence>
<dbReference type="SUPFAM" id="SSF103473">
    <property type="entry name" value="MFS general substrate transporter"/>
    <property type="match status" value="1"/>
</dbReference>
<feature type="transmembrane region" description="Helical" evidence="6">
    <location>
        <begin position="276"/>
        <end position="296"/>
    </location>
</feature>
<dbReference type="RefSeq" id="WP_101966574.1">
    <property type="nucleotide sequence ID" value="NZ_JAZBNI010000006.1"/>
</dbReference>
<dbReference type="GO" id="GO:0005886">
    <property type="term" value="C:plasma membrane"/>
    <property type="evidence" value="ECO:0007669"/>
    <property type="project" value="UniProtKB-SubCell"/>
</dbReference>
<evidence type="ECO:0000256" key="1">
    <source>
        <dbReference type="ARBA" id="ARBA00004651"/>
    </source>
</evidence>
<evidence type="ECO:0000313" key="9">
    <source>
        <dbReference type="Proteomes" id="UP000234956"/>
    </source>
</evidence>
<sequence length="396" mass="43879">MQQMKLIAMWIIIAQFLTAFVGRSISPLMFYISADLSLNKGQLGFLPTALFIGQFIATLLVGYLADRLSTRKIMVCLMIIVGTGFLSFAWIDNYTLALVFVVLAGMGYGGMHPVTNRFLMNILPVNQVSLLMGLKQMSITLGSAGSSVVLIPLVAFIGWRYTLSVAAVVLLMFSFIMPFVLKTKEDSQTEIATKLPLRQQLRIFLHSKWLFFTNSSAFILMGIQMTFNTYIILFLYEIKDWPIYSAGICLAISEISGASGRVLWGIISDKFFNKNRWAVLLIITILSANGIILMYFTYSTFFIVMCIAIIGFSLAGFNGIWMTLAVESVEKSMSGFASGFSIMVASIGVFLIPPVFGSLVEYWGYLVGGIFLVSLFACCAIFMVIALFTVKKVHTS</sequence>
<evidence type="ECO:0000259" key="7">
    <source>
        <dbReference type="PROSITE" id="PS50850"/>
    </source>
</evidence>
<dbReference type="InterPro" id="IPR011701">
    <property type="entry name" value="MFS"/>
</dbReference>
<gene>
    <name evidence="8" type="ORF">CRI88_09805</name>
</gene>
<feature type="transmembrane region" description="Helical" evidence="6">
    <location>
        <begin position="97"/>
        <end position="119"/>
    </location>
</feature>
<dbReference type="InterPro" id="IPR052952">
    <property type="entry name" value="MFS-Transporter"/>
</dbReference>
<feature type="transmembrane region" description="Helical" evidence="6">
    <location>
        <begin position="72"/>
        <end position="91"/>
    </location>
</feature>
<name>A0A2I0V2Q9_9BACI</name>
<reference evidence="8 9" key="1">
    <citation type="submission" date="2017-10" db="EMBL/GenBank/DDBJ databases">
        <title>Draft genome of Lysinibacillus fusiformis strain Juneja, a laboratory-derived pathogen of Drosophila melanogaster.</title>
        <authorList>
            <person name="Smith B.R."/>
            <person name="Unckless R.L."/>
        </authorList>
    </citation>
    <scope>NUCLEOTIDE SEQUENCE [LARGE SCALE GENOMIC DNA]</scope>
    <source>
        <strain evidence="8 9">Juneja</strain>
    </source>
</reference>
<feature type="transmembrane region" description="Helical" evidence="6">
    <location>
        <begin position="209"/>
        <end position="236"/>
    </location>
</feature>
<evidence type="ECO:0000256" key="5">
    <source>
        <dbReference type="ARBA" id="ARBA00023136"/>
    </source>
</evidence>
<dbReference type="PROSITE" id="PS50850">
    <property type="entry name" value="MFS"/>
    <property type="match status" value="1"/>
</dbReference>
<dbReference type="Pfam" id="PF07690">
    <property type="entry name" value="MFS_1"/>
    <property type="match status" value="1"/>
</dbReference>
<dbReference type="PANTHER" id="PTHR23527:SF1">
    <property type="entry name" value="BLL3282 PROTEIN"/>
    <property type="match status" value="1"/>
</dbReference>
<protein>
    <submittedName>
        <fullName evidence="8">MFS transporter</fullName>
    </submittedName>
</protein>
<dbReference type="PANTHER" id="PTHR23527">
    <property type="entry name" value="BLL3282 PROTEIN"/>
    <property type="match status" value="1"/>
</dbReference>
<dbReference type="Gene3D" id="1.20.1250.20">
    <property type="entry name" value="MFS general substrate transporter like domains"/>
    <property type="match status" value="2"/>
</dbReference>
<organism evidence="8 9">
    <name type="scientific">Lysinibacillus fusiformis</name>
    <dbReference type="NCBI Taxonomy" id="28031"/>
    <lineage>
        <taxon>Bacteria</taxon>
        <taxon>Bacillati</taxon>
        <taxon>Bacillota</taxon>
        <taxon>Bacilli</taxon>
        <taxon>Bacillales</taxon>
        <taxon>Bacillaceae</taxon>
        <taxon>Lysinibacillus</taxon>
    </lineage>
</organism>
<dbReference type="AlphaFoldDB" id="A0A2I0V2Q9"/>
<keyword evidence="4 6" id="KW-1133">Transmembrane helix</keyword>
<keyword evidence="2" id="KW-0813">Transport</keyword>
<dbReference type="InterPro" id="IPR020846">
    <property type="entry name" value="MFS_dom"/>
</dbReference>
<feature type="transmembrane region" description="Helical" evidence="6">
    <location>
        <begin position="139"/>
        <end position="157"/>
    </location>
</feature>
<evidence type="ECO:0000256" key="2">
    <source>
        <dbReference type="ARBA" id="ARBA00022448"/>
    </source>
</evidence>
<feature type="transmembrane region" description="Helical" evidence="6">
    <location>
        <begin position="44"/>
        <end position="65"/>
    </location>
</feature>
<feature type="transmembrane region" description="Helical" evidence="6">
    <location>
        <begin position="242"/>
        <end position="264"/>
    </location>
</feature>
<comment type="subcellular location">
    <subcellularLocation>
        <location evidence="1">Cell membrane</location>
        <topology evidence="1">Multi-pass membrane protein</topology>
    </subcellularLocation>
</comment>
<feature type="transmembrane region" description="Helical" evidence="6">
    <location>
        <begin position="336"/>
        <end position="356"/>
    </location>
</feature>
<keyword evidence="3 6" id="KW-0812">Transmembrane</keyword>
<evidence type="ECO:0000256" key="4">
    <source>
        <dbReference type="ARBA" id="ARBA00022989"/>
    </source>
</evidence>
<feature type="transmembrane region" description="Helical" evidence="6">
    <location>
        <begin position="163"/>
        <end position="181"/>
    </location>
</feature>
<dbReference type="InterPro" id="IPR036259">
    <property type="entry name" value="MFS_trans_sf"/>
</dbReference>
<proteinExistence type="predicted"/>
<comment type="caution">
    <text evidence="8">The sequence shown here is derived from an EMBL/GenBank/DDBJ whole genome shotgun (WGS) entry which is preliminary data.</text>
</comment>
<feature type="domain" description="Major facilitator superfamily (MFS) profile" evidence="7">
    <location>
        <begin position="7"/>
        <end position="394"/>
    </location>
</feature>
<accession>A0A2I0V2Q9</accession>
<feature type="transmembrane region" description="Helical" evidence="6">
    <location>
        <begin position="7"/>
        <end position="32"/>
    </location>
</feature>
<feature type="transmembrane region" description="Helical" evidence="6">
    <location>
        <begin position="362"/>
        <end position="390"/>
    </location>
</feature>